<evidence type="ECO:0000313" key="1">
    <source>
        <dbReference type="EMBL" id="KAK7467232.1"/>
    </source>
</evidence>
<reference evidence="1 2" key="1">
    <citation type="submission" date="2024-01" db="EMBL/GenBank/DDBJ databases">
        <title>A draft genome for the cacao thread blight pathogen Marasmiellus scandens.</title>
        <authorList>
            <person name="Baruah I.K."/>
            <person name="Leung J."/>
            <person name="Bukari Y."/>
            <person name="Amoako-Attah I."/>
            <person name="Meinhardt L.W."/>
            <person name="Bailey B.A."/>
            <person name="Cohen S.P."/>
        </authorList>
    </citation>
    <scope>NUCLEOTIDE SEQUENCE [LARGE SCALE GENOMIC DNA]</scope>
    <source>
        <strain evidence="1 2">GH-19</strain>
    </source>
</reference>
<name>A0ABR1JTP0_9AGAR</name>
<dbReference type="Proteomes" id="UP001498398">
    <property type="component" value="Unassembled WGS sequence"/>
</dbReference>
<accession>A0ABR1JTP0</accession>
<sequence length="99" mass="11069">MSLSKPTSALSSMIAHLSQILNPDFIDHLVRYLGTWSGTDKLFTILQYTLKLLIPALHIRARLQYRSGVKVAPSSSAASRMGNFASTISDSRTLWRFWG</sequence>
<dbReference type="EMBL" id="JBANRG010000004">
    <property type="protein sequence ID" value="KAK7467232.1"/>
    <property type="molecule type" value="Genomic_DNA"/>
</dbReference>
<proteinExistence type="predicted"/>
<keyword evidence="2" id="KW-1185">Reference proteome</keyword>
<evidence type="ECO:0000313" key="2">
    <source>
        <dbReference type="Proteomes" id="UP001498398"/>
    </source>
</evidence>
<gene>
    <name evidence="1" type="ORF">VKT23_004290</name>
</gene>
<comment type="caution">
    <text evidence="1">The sequence shown here is derived from an EMBL/GenBank/DDBJ whole genome shotgun (WGS) entry which is preliminary data.</text>
</comment>
<organism evidence="1 2">
    <name type="scientific">Marasmiellus scandens</name>
    <dbReference type="NCBI Taxonomy" id="2682957"/>
    <lineage>
        <taxon>Eukaryota</taxon>
        <taxon>Fungi</taxon>
        <taxon>Dikarya</taxon>
        <taxon>Basidiomycota</taxon>
        <taxon>Agaricomycotina</taxon>
        <taxon>Agaricomycetes</taxon>
        <taxon>Agaricomycetidae</taxon>
        <taxon>Agaricales</taxon>
        <taxon>Marasmiineae</taxon>
        <taxon>Omphalotaceae</taxon>
        <taxon>Marasmiellus</taxon>
    </lineage>
</organism>
<protein>
    <submittedName>
        <fullName evidence="1">Uncharacterized protein</fullName>
    </submittedName>
</protein>